<feature type="compositionally biased region" description="Basic and acidic residues" evidence="6">
    <location>
        <begin position="616"/>
        <end position="635"/>
    </location>
</feature>
<protein>
    <recommendedName>
        <fullName evidence="7">PUM-HD domain-containing protein</fullName>
    </recommendedName>
</protein>
<feature type="compositionally biased region" description="Polar residues" evidence="6">
    <location>
        <begin position="367"/>
        <end position="385"/>
    </location>
</feature>
<keyword evidence="4" id="KW-0694">RNA-binding</keyword>
<dbReference type="SUPFAM" id="SSF48371">
    <property type="entry name" value="ARM repeat"/>
    <property type="match status" value="1"/>
</dbReference>
<feature type="region of interest" description="Disordered" evidence="6">
    <location>
        <begin position="262"/>
        <end position="385"/>
    </location>
</feature>
<dbReference type="InterPro" id="IPR033133">
    <property type="entry name" value="PUM-HD"/>
</dbReference>
<feature type="repeat" description="Pumilio" evidence="5">
    <location>
        <begin position="787"/>
        <end position="822"/>
    </location>
</feature>
<evidence type="ECO:0000256" key="4">
    <source>
        <dbReference type="ARBA" id="ARBA00022884"/>
    </source>
</evidence>
<dbReference type="Gene3D" id="1.25.10.10">
    <property type="entry name" value="Leucine-rich Repeat Variant"/>
    <property type="match status" value="1"/>
</dbReference>
<name>A0AAV9IH92_9RHOD</name>
<dbReference type="InterPro" id="IPR016024">
    <property type="entry name" value="ARM-type_fold"/>
</dbReference>
<feature type="repeat" description="Pumilio" evidence="5">
    <location>
        <begin position="859"/>
        <end position="894"/>
    </location>
</feature>
<dbReference type="PROSITE" id="PS50303">
    <property type="entry name" value="PUM_HD"/>
    <property type="match status" value="1"/>
</dbReference>
<feature type="repeat" description="Pumilio" evidence="5">
    <location>
        <begin position="715"/>
        <end position="750"/>
    </location>
</feature>
<dbReference type="SMART" id="SM00025">
    <property type="entry name" value="Pumilio"/>
    <property type="match status" value="8"/>
</dbReference>
<dbReference type="EMBL" id="JANCYU010000044">
    <property type="protein sequence ID" value="KAK4526830.1"/>
    <property type="molecule type" value="Genomic_DNA"/>
</dbReference>
<feature type="repeat" description="Pumilio" evidence="5">
    <location>
        <begin position="895"/>
        <end position="930"/>
    </location>
</feature>
<accession>A0AAV9IH92</accession>
<feature type="compositionally biased region" description="Low complexity" evidence="6">
    <location>
        <begin position="175"/>
        <end position="185"/>
    </location>
</feature>
<feature type="repeat" description="Pumilio" evidence="5">
    <location>
        <begin position="823"/>
        <end position="858"/>
    </location>
</feature>
<dbReference type="PANTHER" id="PTHR12537:SF12">
    <property type="entry name" value="MATERNAL PROTEIN PUMILIO"/>
    <property type="match status" value="1"/>
</dbReference>
<dbReference type="FunFam" id="1.25.10.10:FF:000004">
    <property type="entry name" value="Pumilio homolog 1 isoform 2"/>
    <property type="match status" value="1"/>
</dbReference>
<gene>
    <name evidence="8" type="ORF">GAYE_SCF28MG4748</name>
</gene>
<dbReference type="InterPro" id="IPR033712">
    <property type="entry name" value="Pumilio_RNA-bd"/>
</dbReference>
<dbReference type="AlphaFoldDB" id="A0AAV9IH92"/>
<proteinExistence type="predicted"/>
<organism evidence="8 9">
    <name type="scientific">Galdieria yellowstonensis</name>
    <dbReference type="NCBI Taxonomy" id="3028027"/>
    <lineage>
        <taxon>Eukaryota</taxon>
        <taxon>Rhodophyta</taxon>
        <taxon>Bangiophyceae</taxon>
        <taxon>Galdieriales</taxon>
        <taxon>Galdieriaceae</taxon>
        <taxon>Galdieria</taxon>
    </lineage>
</organism>
<feature type="repeat" description="Pumilio" evidence="5">
    <location>
        <begin position="939"/>
        <end position="975"/>
    </location>
</feature>
<comment type="caution">
    <text evidence="8">The sequence shown here is derived from an EMBL/GenBank/DDBJ whole genome shotgun (WGS) entry which is preliminary data.</text>
</comment>
<dbReference type="PANTHER" id="PTHR12537">
    <property type="entry name" value="RNA BINDING PROTEIN PUMILIO-RELATED"/>
    <property type="match status" value="1"/>
</dbReference>
<keyword evidence="2" id="KW-0963">Cytoplasm</keyword>
<dbReference type="InterPro" id="IPR001313">
    <property type="entry name" value="Pumilio_RNA-bd_rpt"/>
</dbReference>
<evidence type="ECO:0000256" key="2">
    <source>
        <dbReference type="ARBA" id="ARBA00022490"/>
    </source>
</evidence>
<dbReference type="GO" id="GO:0010608">
    <property type="term" value="P:post-transcriptional regulation of gene expression"/>
    <property type="evidence" value="ECO:0007669"/>
    <property type="project" value="TreeGrafter"/>
</dbReference>
<feature type="region of interest" description="Disordered" evidence="6">
    <location>
        <begin position="587"/>
        <end position="635"/>
    </location>
</feature>
<evidence type="ECO:0000313" key="8">
    <source>
        <dbReference type="EMBL" id="KAK4526830.1"/>
    </source>
</evidence>
<feature type="compositionally biased region" description="Basic and acidic residues" evidence="6">
    <location>
        <begin position="156"/>
        <end position="169"/>
    </location>
</feature>
<dbReference type="PROSITE" id="PS50302">
    <property type="entry name" value="PUM"/>
    <property type="match status" value="8"/>
</dbReference>
<feature type="domain" description="PUM-HD" evidence="7">
    <location>
        <begin position="657"/>
        <end position="1001"/>
    </location>
</feature>
<dbReference type="GO" id="GO:0003729">
    <property type="term" value="F:mRNA binding"/>
    <property type="evidence" value="ECO:0007669"/>
    <property type="project" value="TreeGrafter"/>
</dbReference>
<feature type="region of interest" description="Disordered" evidence="6">
    <location>
        <begin position="156"/>
        <end position="194"/>
    </location>
</feature>
<keyword evidence="3" id="KW-0677">Repeat</keyword>
<dbReference type="Proteomes" id="UP001300502">
    <property type="component" value="Unassembled WGS sequence"/>
</dbReference>
<evidence type="ECO:0000256" key="1">
    <source>
        <dbReference type="ARBA" id="ARBA00004496"/>
    </source>
</evidence>
<evidence type="ECO:0000256" key="3">
    <source>
        <dbReference type="ARBA" id="ARBA00022737"/>
    </source>
</evidence>
<sequence>MNVDSGNSDTEKTLLGIKLLHLDNDIGDLDQELKGALAQDAKYPLPSTNSPFLVEDERKKLETTRSSSAPPSLFFSTFDLFGNNNKLGEDDVSLETVYEGVQPDDPRLDPAYFEYYYTYKRNDPRFPKPLLSYTDFRIALERRGKNYSKEFLNDLKEASSKDNNNHHQEEEDMNGENSKMNNNGNTIKQPQPVIGRRVPVGGTGRPSTPGTIGDRVSSKLPSNIELSNLSTVSLSDTSLVSPSSSSTTWPKSVMDRIQEDFPRTPSPALSNNALRKPSSPGNPIERVRSFGDIACNDALAPGSPSVPASEKTRQTERSSSFYDMDSLKVSSESNLKSVVDQKSVQGSAKEVISNGSGISRKTVPKDNMQNDYSAWQTPSTGKDTIVNSTSKGVSWKMNPQGMEYTSAETTGVVYSGRQPKPAVDNNSQNYSRMDTFHQTGFSPFIGTPNNPYLNDASYTVPSSSYLVQPSQQLYAAQFAQFAAYNAAAAATVATQPGNPPAPSPGRNAFYASPPMTGLSFPGMTPMYPNSGVTSNVGPSRETWNNYAMNSGKFLSNSYQPPSVYQSMEKEVDTKAYIATYNRVGADNNNNINNMTSSSFHTSPSRRGGKSRRGMKSKTEQEHLPKERAHSVETKRSPLLEEFRQTCLVGRPNSNAQSVSQLYPSAFNSSAPVRNWELADIRGHFAEFASDQHGSRFIQQKVEGCSLDEIRSLVAELGPDIDRLVIDVFGNYVVQKLLEYGDENIRQLLTKKLEGHMLSLSLHMYGCRVVQKALEVLKGKERTMLVQELNGHVLQCIRDQNGNHVIQKCIELVEPESILFIVESVKGQAVALAEHAYGCRVVQRVLEHCPMEHKAEILAEIMSSARDLIRDQYGNYVIQHIVEKGDEENKAVIMKVVMNEVVAFAQHKFASNVVERCLQYGSPIQRMDFIEVLVRGKDSNPEDCPLSTLVKDQFGNYVVQRILDVANEEQLKRVVYVLKEQIPYLKKYSYGKHIIAKLENLRS</sequence>
<dbReference type="Pfam" id="PF00806">
    <property type="entry name" value="PUF"/>
    <property type="match status" value="8"/>
</dbReference>
<feature type="repeat" description="Pumilio" evidence="5">
    <location>
        <begin position="679"/>
        <end position="714"/>
    </location>
</feature>
<feature type="compositionally biased region" description="Basic residues" evidence="6">
    <location>
        <begin position="606"/>
        <end position="615"/>
    </location>
</feature>
<feature type="repeat" description="Pumilio" evidence="5">
    <location>
        <begin position="751"/>
        <end position="786"/>
    </location>
</feature>
<evidence type="ECO:0000259" key="7">
    <source>
        <dbReference type="PROSITE" id="PS50303"/>
    </source>
</evidence>
<dbReference type="CDD" id="cd07920">
    <property type="entry name" value="Pumilio"/>
    <property type="match status" value="1"/>
</dbReference>
<dbReference type="InterPro" id="IPR011989">
    <property type="entry name" value="ARM-like"/>
</dbReference>
<evidence type="ECO:0000313" key="9">
    <source>
        <dbReference type="Proteomes" id="UP001300502"/>
    </source>
</evidence>
<keyword evidence="9" id="KW-1185">Reference proteome</keyword>
<reference evidence="8 9" key="1">
    <citation type="submission" date="2022-07" db="EMBL/GenBank/DDBJ databases">
        <title>Genome-wide signatures of adaptation to extreme environments.</title>
        <authorList>
            <person name="Cho C.H."/>
            <person name="Yoon H.S."/>
        </authorList>
    </citation>
    <scope>NUCLEOTIDE SEQUENCE [LARGE SCALE GENOMIC DNA]</scope>
    <source>
        <strain evidence="8 9">108.79 E11</strain>
    </source>
</reference>
<comment type="subcellular location">
    <subcellularLocation>
        <location evidence="1">Cytoplasm</location>
    </subcellularLocation>
</comment>
<evidence type="ECO:0000256" key="6">
    <source>
        <dbReference type="SAM" id="MobiDB-lite"/>
    </source>
</evidence>
<evidence type="ECO:0000256" key="5">
    <source>
        <dbReference type="PROSITE-ProRule" id="PRU00317"/>
    </source>
</evidence>
<dbReference type="GO" id="GO:0005737">
    <property type="term" value="C:cytoplasm"/>
    <property type="evidence" value="ECO:0007669"/>
    <property type="project" value="UniProtKB-SubCell"/>
</dbReference>
<feature type="compositionally biased region" description="Polar residues" evidence="6">
    <location>
        <begin position="328"/>
        <end position="346"/>
    </location>
</feature>